<feature type="region of interest" description="Disordered" evidence="1">
    <location>
        <begin position="127"/>
        <end position="147"/>
    </location>
</feature>
<evidence type="ECO:0000256" key="1">
    <source>
        <dbReference type="SAM" id="MobiDB-lite"/>
    </source>
</evidence>
<sequence length="830" mass="92080">MKSWEFLIQKKGTDSWLALRTQKLKLTAGEYRLVARSHRPNVDVEIRVTHQTLDETNPKRRSQKRLARTNGDGLIALVPFIPFQPGLWQIRCSCDLMSELLGKPWSEVIQFHVSPQVARSEIISDTTPISEELTAESPAPEEVEQRPAIEIPAIVEQPKEIVVESPEEEFPAEEVVVESSEEETQTETEEIFDLNSLLDRSIQNLEHILQQANCAPPQETTASDPPPLTPESQEEQDSESTIELPLRLSLYHDNFVRYQDEPILISGQVDALNPEFDDLQAIFTDLGGTSAWLVLYYHLRDPQSAGGNAAGNELDKLPRQVLFDSRQKDGDTTLPKIFGYHLEIPEAYRNPLILGKVTLEVWWQRDLDERPSKIVLADLPFTIAAAVDELLEVAFASNIAPPLETETPPEPSVTPASFNTDFLDLIEKPPATHSESAIASPKFFRVTPRPTPSQNSLKSLQLPNFSSSAKQETPSPLQPEEIPQNPESPPISEDLVEPLPSDREEPIASTAVPEQIAPLDLEEAPSPIEQPTEPPIEPLEANPEFQALRLEERFWSRMNSLAEEASSFSLDSSGEVIPQASQSRSSELESDSVPPSEEMLEGDEPIPQVTLPLDSPAETIADVPLMGSPSDEEELEIIFEDEWTAIEPETTEPKEPPADRAIDWTSQEIVVDDDEELPPSPSIRQDASGLPYPKAVKDFSSKGAAAAQPDPDAVVPTPILQVHSGELVAGEPVAVRIKLPSYSNAVYVKLWIQDCHTHYIMEGPRALVDFTVNAEGELETLTQSIVPQGTLEIQFEAIAIDVESQRESRKAAVIRKVIPPDLPNVSLQNF</sequence>
<feature type="region of interest" description="Disordered" evidence="1">
    <location>
        <begin position="215"/>
        <end position="242"/>
    </location>
</feature>
<organism evidence="2 3">
    <name type="scientific">Lusitaniella coriacea LEGE 07157</name>
    <dbReference type="NCBI Taxonomy" id="945747"/>
    <lineage>
        <taxon>Bacteria</taxon>
        <taxon>Bacillati</taxon>
        <taxon>Cyanobacteriota</taxon>
        <taxon>Cyanophyceae</taxon>
        <taxon>Spirulinales</taxon>
        <taxon>Lusitaniellaceae</taxon>
        <taxon>Lusitaniella</taxon>
    </lineage>
</organism>
<feature type="region of interest" description="Disordered" evidence="1">
    <location>
        <begin position="433"/>
        <end position="544"/>
    </location>
</feature>
<gene>
    <name evidence="2" type="ORF">IQ249_20730</name>
</gene>
<protein>
    <submittedName>
        <fullName evidence="2">Uncharacterized protein</fullName>
    </submittedName>
</protein>
<feature type="compositionally biased region" description="Acidic residues" evidence="1">
    <location>
        <begin position="165"/>
        <end position="187"/>
    </location>
</feature>
<proteinExistence type="predicted"/>
<comment type="caution">
    <text evidence="2">The sequence shown here is derived from an EMBL/GenBank/DDBJ whole genome shotgun (WGS) entry which is preliminary data.</text>
</comment>
<feature type="region of interest" description="Disordered" evidence="1">
    <location>
        <begin position="672"/>
        <end position="695"/>
    </location>
</feature>
<dbReference type="RefSeq" id="WP_194031409.1">
    <property type="nucleotide sequence ID" value="NZ_JADEWZ010000043.1"/>
</dbReference>
<accession>A0A8J7IW11</accession>
<feature type="region of interest" description="Disordered" evidence="1">
    <location>
        <begin position="562"/>
        <end position="640"/>
    </location>
</feature>
<dbReference type="Proteomes" id="UP000654482">
    <property type="component" value="Unassembled WGS sequence"/>
</dbReference>
<evidence type="ECO:0000313" key="2">
    <source>
        <dbReference type="EMBL" id="MBE9118322.1"/>
    </source>
</evidence>
<dbReference type="AlphaFoldDB" id="A0A8J7IW11"/>
<keyword evidence="3" id="KW-1185">Reference proteome</keyword>
<reference evidence="2" key="1">
    <citation type="submission" date="2020-10" db="EMBL/GenBank/DDBJ databases">
        <authorList>
            <person name="Castelo-Branco R."/>
            <person name="Eusebio N."/>
            <person name="Adriana R."/>
            <person name="Vieira A."/>
            <person name="Brugerolle De Fraissinette N."/>
            <person name="Rezende De Castro R."/>
            <person name="Schneider M.P."/>
            <person name="Vasconcelos V."/>
            <person name="Leao P.N."/>
        </authorList>
    </citation>
    <scope>NUCLEOTIDE SEQUENCE</scope>
    <source>
        <strain evidence="2">LEGE 07157</strain>
    </source>
</reference>
<evidence type="ECO:0000313" key="3">
    <source>
        <dbReference type="Proteomes" id="UP000654482"/>
    </source>
</evidence>
<feature type="compositionally biased region" description="Acidic residues" evidence="1">
    <location>
        <begin position="630"/>
        <end position="640"/>
    </location>
</feature>
<feature type="region of interest" description="Disordered" evidence="1">
    <location>
        <begin position="164"/>
        <end position="187"/>
    </location>
</feature>
<feature type="compositionally biased region" description="Polar residues" evidence="1">
    <location>
        <begin position="452"/>
        <end position="475"/>
    </location>
</feature>
<dbReference type="EMBL" id="JADEWZ010000043">
    <property type="protein sequence ID" value="MBE9118322.1"/>
    <property type="molecule type" value="Genomic_DNA"/>
</dbReference>
<name>A0A8J7IW11_9CYAN</name>